<dbReference type="Proteomes" id="UP000004358">
    <property type="component" value="Unassembled WGS sequence"/>
</dbReference>
<dbReference type="AlphaFoldDB" id="A3ZW49"/>
<name>A3ZW49_9BACT</name>
<organism evidence="1 2">
    <name type="scientific">Blastopirellula marina DSM 3645</name>
    <dbReference type="NCBI Taxonomy" id="314230"/>
    <lineage>
        <taxon>Bacteria</taxon>
        <taxon>Pseudomonadati</taxon>
        <taxon>Planctomycetota</taxon>
        <taxon>Planctomycetia</taxon>
        <taxon>Pirellulales</taxon>
        <taxon>Pirellulaceae</taxon>
        <taxon>Blastopirellula</taxon>
    </lineage>
</organism>
<evidence type="ECO:0000313" key="2">
    <source>
        <dbReference type="Proteomes" id="UP000004358"/>
    </source>
</evidence>
<proteinExistence type="predicted"/>
<dbReference type="EMBL" id="AANZ01000014">
    <property type="protein sequence ID" value="EAQ79547.1"/>
    <property type="molecule type" value="Genomic_DNA"/>
</dbReference>
<protein>
    <submittedName>
        <fullName evidence="1">Uncharacterized protein</fullName>
    </submittedName>
</protein>
<comment type="caution">
    <text evidence="1">The sequence shown here is derived from an EMBL/GenBank/DDBJ whole genome shotgun (WGS) entry which is preliminary data.</text>
</comment>
<evidence type="ECO:0000313" key="1">
    <source>
        <dbReference type="EMBL" id="EAQ79547.1"/>
    </source>
</evidence>
<dbReference type="HOGENOM" id="CLU_3022882_0_0_0"/>
<sequence>MRPSICFIPTSWIVCSSKSARSIPLGVTSVLTCKTVWANSLSRRLTASVKSAFFA</sequence>
<accession>A3ZW49</accession>
<reference evidence="1 2" key="1">
    <citation type="submission" date="2006-02" db="EMBL/GenBank/DDBJ databases">
        <authorList>
            <person name="Amann R."/>
            <person name="Ferriera S."/>
            <person name="Johnson J."/>
            <person name="Kravitz S."/>
            <person name="Halpern A."/>
            <person name="Remington K."/>
            <person name="Beeson K."/>
            <person name="Tran B."/>
            <person name="Rogers Y.-H."/>
            <person name="Friedman R."/>
            <person name="Venter J.C."/>
        </authorList>
    </citation>
    <scope>NUCLEOTIDE SEQUENCE [LARGE SCALE GENOMIC DNA]</scope>
    <source>
        <strain evidence="1 2">DSM 3645</strain>
    </source>
</reference>
<gene>
    <name evidence="1" type="ORF">DSM3645_03688</name>
</gene>